<dbReference type="PANTHER" id="PTHR22946:SF8">
    <property type="entry name" value="ACETYL XYLAN ESTERASE DOMAIN-CONTAINING PROTEIN"/>
    <property type="match status" value="1"/>
</dbReference>
<dbReference type="SUPFAM" id="SSF53474">
    <property type="entry name" value="alpha/beta-Hydrolases"/>
    <property type="match status" value="1"/>
</dbReference>
<reference evidence="4" key="1">
    <citation type="journal article" date="2019" name="Int. J. Syst. Evol. Microbiol.">
        <title>The Global Catalogue of Microorganisms (GCM) 10K type strain sequencing project: providing services to taxonomists for standard genome sequencing and annotation.</title>
        <authorList>
            <consortium name="The Broad Institute Genomics Platform"/>
            <consortium name="The Broad Institute Genome Sequencing Center for Infectious Disease"/>
            <person name="Wu L."/>
            <person name="Ma J."/>
        </authorList>
    </citation>
    <scope>NUCLEOTIDE SEQUENCE [LARGE SCALE GENOMIC DNA]</scope>
    <source>
        <strain evidence="4">JCM 18537</strain>
    </source>
</reference>
<organism evidence="3 4">
    <name type="scientific">Microbacterium gilvum</name>
    <dbReference type="NCBI Taxonomy" id="1336204"/>
    <lineage>
        <taxon>Bacteria</taxon>
        <taxon>Bacillati</taxon>
        <taxon>Actinomycetota</taxon>
        <taxon>Actinomycetes</taxon>
        <taxon>Micrococcales</taxon>
        <taxon>Microbacteriaceae</taxon>
        <taxon>Microbacterium</taxon>
    </lineage>
</organism>
<feature type="region of interest" description="Disordered" evidence="2">
    <location>
        <begin position="172"/>
        <end position="195"/>
    </location>
</feature>
<keyword evidence="4" id="KW-1185">Reference proteome</keyword>
<dbReference type="InterPro" id="IPR050261">
    <property type="entry name" value="FrsA_esterase"/>
</dbReference>
<comment type="caution">
    <text evidence="3">The sequence shown here is derived from an EMBL/GenBank/DDBJ whole genome shotgun (WGS) entry which is preliminary data.</text>
</comment>
<evidence type="ECO:0000313" key="3">
    <source>
        <dbReference type="EMBL" id="GAA4775686.1"/>
    </source>
</evidence>
<protein>
    <recommendedName>
        <fullName evidence="5">Acetyl xylan esterase domain-containing protein</fullName>
    </recommendedName>
</protein>
<dbReference type="InterPro" id="IPR029058">
    <property type="entry name" value="AB_hydrolase_fold"/>
</dbReference>
<dbReference type="EMBL" id="BAABKO010000003">
    <property type="protein sequence ID" value="GAA4775686.1"/>
    <property type="molecule type" value="Genomic_DNA"/>
</dbReference>
<dbReference type="RefSeq" id="WP_345438749.1">
    <property type="nucleotide sequence ID" value="NZ_BAABKO010000003.1"/>
</dbReference>
<evidence type="ECO:0000256" key="1">
    <source>
        <dbReference type="ARBA" id="ARBA00008645"/>
    </source>
</evidence>
<gene>
    <name evidence="3" type="ORF">GCM10023351_20290</name>
</gene>
<evidence type="ECO:0008006" key="5">
    <source>
        <dbReference type="Google" id="ProtNLM"/>
    </source>
</evidence>
<dbReference type="PANTHER" id="PTHR22946">
    <property type="entry name" value="DIENELACTONE HYDROLASE DOMAIN-CONTAINING PROTEIN-RELATED"/>
    <property type="match status" value="1"/>
</dbReference>
<sequence>MTRRDLRGLEGLDALLGHPFSAPAEAVDPATLRSRLRDELGVPPAPAAIRVVEDGSWTRDGVDGVALRWSAGFGADVEGWLLRPAGERRALPGILALHCHGGMKFHGKEKIADGPVSPRFAANDGRVAAFRGDAYDGVAVANVFARAGYAVLAHDAFGWGGRRQRIADMPERVRRAAERDPASGSSDESERYDAHAGAAEDAVAKTLGVLGTSWGGIIAQGDLVAARILAERAAPGGVVAVGHSGGGARAGLLSALADDAVRGAGVVSMMSTIDAVLDGYVHTHTWALMTPGLGRVGEWPDIVAARAPRPLFVGYATGDRLFPLEGMRAADARIRARYRVAGAPDAYRAHWADAPHSFRAPAQHAFLDWASELFAS</sequence>
<feature type="compositionally biased region" description="Basic and acidic residues" evidence="2">
    <location>
        <begin position="172"/>
        <end position="181"/>
    </location>
</feature>
<comment type="similarity">
    <text evidence="1">Belongs to the AB hydrolase superfamily.</text>
</comment>
<evidence type="ECO:0000256" key="2">
    <source>
        <dbReference type="SAM" id="MobiDB-lite"/>
    </source>
</evidence>
<name>A0ABP9A830_9MICO</name>
<dbReference type="Gene3D" id="3.40.50.1820">
    <property type="entry name" value="alpha/beta hydrolase"/>
    <property type="match status" value="1"/>
</dbReference>
<accession>A0ABP9A830</accession>
<dbReference type="Proteomes" id="UP001501645">
    <property type="component" value="Unassembled WGS sequence"/>
</dbReference>
<proteinExistence type="inferred from homology"/>
<evidence type="ECO:0000313" key="4">
    <source>
        <dbReference type="Proteomes" id="UP001501645"/>
    </source>
</evidence>